<sequence length="967" mass="104233">MVKHEIIIKFMSSLLFSLFFFFLLSSLPLSAVSQLSPAQTAAVIDIAGKLTNNSAAVPWSPSRQPNPCSWRGVLCSADNSSITALSLSGFGLSTSDFLLDVCKIESLLSLDVSNNHLSSIPDGFIAGCSGMDGLKFLNFSRNQLVGSLPVLKGFIGLETLDLSFNSLSGNVSFQLDELQSLKSLNLSWNEFSGLIPGRIGNSTGLEELVLSVNKFIGGIPREIGDYRNLSLIDLSVNHLSGSVPTEIGSLTRLKVLILSANQLSGAIPPSVSSIPALERFAANQNQFDGSIPMGLTNFLRLLDLSYNNLTGPIPDDLLAQPRLTTVDLSYNSLNGAIPANLSSSLFRLRLGSNALNGNIPASFASLKSLTYLELDNNSLSNVVPGELGSCRKLALLNLAENALTGFLPESVGNLVNLQVLKLQTNRLIGLIPEEITQLLNLSILNISWNSLNGSIPPSLSNLQKLTHLTLQGNHLSGSIPVTISKMNSLIELQLGQNQLTGLIPQMPVKLQIALNLSSNHLDGHIPNSLAQLRDLEVLDLSNNNLSGEIPDSLVRLSSLIQLSLSNNNLSGTVPPFRSFVALNTTGNDELVFPPAKQTPPPPQKRKRSVAMGVILAAVSAVLAVAVVAIAVLLFSRRVLKVNNDQQSEPGENDHFVGPPQHVIHGNLLTSSGMHKSSIDFFKAMDVVANPANIVLRTRFCTYYKAIMPSGAIYLVKKLNLSEKIFQTNGHDKFTEELEVLGRLSNSNVMTPLAYVLTEDSAYLFYENFNQGCLFDLLHKVDKEKMVVDWPSRYSIAVGVAQGLASLHGCSTGPILLLDLSSRNVLLKSMKEPVVGDIELCKVIDPSKSTGSLSMVAGSVGYIPPEYAYTMRVTMAGNVYSFGVILLELVTGKPAVSDGIELAKWAASNSKNQDRWDGIIDGNIISRGSLAMRSQMLSVLKVALSCVSTSPETRPKMKSVLRMILNAR</sequence>
<dbReference type="GO" id="GO:0016020">
    <property type="term" value="C:membrane"/>
    <property type="evidence" value="ECO:0007669"/>
    <property type="project" value="UniProtKB-SubCell"/>
</dbReference>
<keyword evidence="2" id="KW-0433">Leucine-rich repeat</keyword>
<keyword evidence="16" id="KW-1185">Reference proteome</keyword>
<keyword evidence="12" id="KW-0325">Glycoprotein</keyword>
<comment type="subcellular location">
    <subcellularLocation>
        <location evidence="1">Membrane</location>
        <topology evidence="1">Single-pass type I membrane protein</topology>
    </subcellularLocation>
</comment>
<name>A0AAV0IGG6_9ROSI</name>
<dbReference type="Pfam" id="PF00560">
    <property type="entry name" value="LRR_1"/>
    <property type="match status" value="7"/>
</dbReference>
<organism evidence="15 16">
    <name type="scientific">Linum tenue</name>
    <dbReference type="NCBI Taxonomy" id="586396"/>
    <lineage>
        <taxon>Eukaryota</taxon>
        <taxon>Viridiplantae</taxon>
        <taxon>Streptophyta</taxon>
        <taxon>Embryophyta</taxon>
        <taxon>Tracheophyta</taxon>
        <taxon>Spermatophyta</taxon>
        <taxon>Magnoliopsida</taxon>
        <taxon>eudicotyledons</taxon>
        <taxon>Gunneridae</taxon>
        <taxon>Pentapetalae</taxon>
        <taxon>rosids</taxon>
        <taxon>fabids</taxon>
        <taxon>Malpighiales</taxon>
        <taxon>Linaceae</taxon>
        <taxon>Linum</taxon>
    </lineage>
</organism>
<proteinExistence type="predicted"/>
<evidence type="ECO:0000256" key="1">
    <source>
        <dbReference type="ARBA" id="ARBA00004479"/>
    </source>
</evidence>
<dbReference type="FunFam" id="3.80.10.10:FF:000512">
    <property type="entry name" value="Leucine-rich repeat receptor-like serine/threonine-protein kinase BAM3"/>
    <property type="match status" value="1"/>
</dbReference>
<keyword evidence="4 13" id="KW-0812">Transmembrane</keyword>
<evidence type="ECO:0000256" key="13">
    <source>
        <dbReference type="SAM" id="Phobius"/>
    </source>
</evidence>
<keyword evidence="11" id="KW-0675">Receptor</keyword>
<evidence type="ECO:0000256" key="8">
    <source>
        <dbReference type="ARBA" id="ARBA00022840"/>
    </source>
</evidence>
<evidence type="ECO:0000259" key="14">
    <source>
        <dbReference type="PROSITE" id="PS50011"/>
    </source>
</evidence>
<dbReference type="SUPFAM" id="SSF52047">
    <property type="entry name" value="RNI-like"/>
    <property type="match status" value="1"/>
</dbReference>
<dbReference type="FunFam" id="3.30.200.20:FF:000454">
    <property type="entry name" value="Leucine-rich repeat receptor-like tyrosine-protein kinase PXC3"/>
    <property type="match status" value="1"/>
</dbReference>
<evidence type="ECO:0000256" key="7">
    <source>
        <dbReference type="ARBA" id="ARBA00022741"/>
    </source>
</evidence>
<dbReference type="EMBL" id="CAMGYJ010000003">
    <property type="protein sequence ID" value="CAI0396438.1"/>
    <property type="molecule type" value="Genomic_DNA"/>
</dbReference>
<dbReference type="AlphaFoldDB" id="A0AAV0IGG6"/>
<dbReference type="Gene3D" id="3.30.200.20">
    <property type="entry name" value="Phosphorylase Kinase, domain 1"/>
    <property type="match status" value="1"/>
</dbReference>
<dbReference type="Proteomes" id="UP001154282">
    <property type="component" value="Unassembled WGS sequence"/>
</dbReference>
<evidence type="ECO:0000256" key="12">
    <source>
        <dbReference type="ARBA" id="ARBA00023180"/>
    </source>
</evidence>
<evidence type="ECO:0000256" key="11">
    <source>
        <dbReference type="ARBA" id="ARBA00023170"/>
    </source>
</evidence>
<dbReference type="Pfam" id="PF08263">
    <property type="entry name" value="LRRNT_2"/>
    <property type="match status" value="1"/>
</dbReference>
<evidence type="ECO:0000256" key="2">
    <source>
        <dbReference type="ARBA" id="ARBA00022614"/>
    </source>
</evidence>
<comment type="caution">
    <text evidence="15">The sequence shown here is derived from an EMBL/GenBank/DDBJ whole genome shotgun (WGS) entry which is preliminary data.</text>
</comment>
<dbReference type="GO" id="GO:0005524">
    <property type="term" value="F:ATP binding"/>
    <property type="evidence" value="ECO:0007669"/>
    <property type="project" value="UniProtKB-KW"/>
</dbReference>
<dbReference type="PANTHER" id="PTHR48056:SF17">
    <property type="entry name" value="LEUCINE-RICH REPEAT RECEPTOR PROTEIN KINASE EMS1"/>
    <property type="match status" value="1"/>
</dbReference>
<dbReference type="GO" id="GO:0004672">
    <property type="term" value="F:protein kinase activity"/>
    <property type="evidence" value="ECO:0007669"/>
    <property type="project" value="InterPro"/>
</dbReference>
<evidence type="ECO:0000256" key="6">
    <source>
        <dbReference type="ARBA" id="ARBA00022737"/>
    </source>
</evidence>
<accession>A0AAV0IGG6</accession>
<dbReference type="GO" id="GO:0033612">
    <property type="term" value="F:receptor serine/threonine kinase binding"/>
    <property type="evidence" value="ECO:0007669"/>
    <property type="project" value="TreeGrafter"/>
</dbReference>
<dbReference type="InterPro" id="IPR000719">
    <property type="entry name" value="Prot_kinase_dom"/>
</dbReference>
<dbReference type="InterPro" id="IPR032675">
    <property type="entry name" value="LRR_dom_sf"/>
</dbReference>
<protein>
    <recommendedName>
        <fullName evidence="14">Protein kinase domain-containing protein</fullName>
    </recommendedName>
</protein>
<evidence type="ECO:0000256" key="9">
    <source>
        <dbReference type="ARBA" id="ARBA00022989"/>
    </source>
</evidence>
<keyword evidence="7" id="KW-0547">Nucleotide-binding</keyword>
<evidence type="ECO:0000256" key="5">
    <source>
        <dbReference type="ARBA" id="ARBA00022729"/>
    </source>
</evidence>
<dbReference type="SUPFAM" id="SSF56112">
    <property type="entry name" value="Protein kinase-like (PK-like)"/>
    <property type="match status" value="1"/>
</dbReference>
<keyword evidence="3" id="KW-0808">Transferase</keyword>
<dbReference type="Pfam" id="PF00069">
    <property type="entry name" value="Pkinase"/>
    <property type="match status" value="1"/>
</dbReference>
<dbReference type="InterPro" id="IPR011009">
    <property type="entry name" value="Kinase-like_dom_sf"/>
</dbReference>
<evidence type="ECO:0000256" key="4">
    <source>
        <dbReference type="ARBA" id="ARBA00022692"/>
    </source>
</evidence>
<evidence type="ECO:0000313" key="15">
    <source>
        <dbReference type="EMBL" id="CAI0396438.1"/>
    </source>
</evidence>
<reference evidence="15" key="1">
    <citation type="submission" date="2022-08" db="EMBL/GenBank/DDBJ databases">
        <authorList>
            <person name="Gutierrez-Valencia J."/>
        </authorList>
    </citation>
    <scope>NUCLEOTIDE SEQUENCE</scope>
</reference>
<dbReference type="InterPro" id="IPR013210">
    <property type="entry name" value="LRR_N_plant-typ"/>
</dbReference>
<dbReference type="PRINTS" id="PR00019">
    <property type="entry name" value="LEURICHRPT"/>
</dbReference>
<dbReference type="InterPro" id="IPR050647">
    <property type="entry name" value="Plant_LRR-RLKs"/>
</dbReference>
<evidence type="ECO:0000256" key="3">
    <source>
        <dbReference type="ARBA" id="ARBA00022679"/>
    </source>
</evidence>
<dbReference type="FunFam" id="1.10.510.10:FF:000388">
    <property type="entry name" value="Leucine-rich repeat receptor-like tyrosine-protein kinase PXC3"/>
    <property type="match status" value="1"/>
</dbReference>
<dbReference type="InterPro" id="IPR003591">
    <property type="entry name" value="Leu-rich_rpt_typical-subtyp"/>
</dbReference>
<dbReference type="PROSITE" id="PS50011">
    <property type="entry name" value="PROTEIN_KINASE_DOM"/>
    <property type="match status" value="1"/>
</dbReference>
<dbReference type="SMART" id="SM00369">
    <property type="entry name" value="LRR_TYP"/>
    <property type="match status" value="8"/>
</dbReference>
<dbReference type="Pfam" id="PF13855">
    <property type="entry name" value="LRR_8"/>
    <property type="match status" value="2"/>
</dbReference>
<gene>
    <name evidence="15" type="ORF">LITE_LOCUS9117</name>
</gene>
<evidence type="ECO:0000256" key="10">
    <source>
        <dbReference type="ARBA" id="ARBA00023136"/>
    </source>
</evidence>
<dbReference type="PROSITE" id="PS51450">
    <property type="entry name" value="LRR"/>
    <property type="match status" value="2"/>
</dbReference>
<dbReference type="FunFam" id="3.80.10.10:FF:000095">
    <property type="entry name" value="LRR receptor-like serine/threonine-protein kinase GSO1"/>
    <property type="match status" value="1"/>
</dbReference>
<dbReference type="InterPro" id="IPR001611">
    <property type="entry name" value="Leu-rich_rpt"/>
</dbReference>
<dbReference type="Gene3D" id="1.10.510.10">
    <property type="entry name" value="Transferase(Phosphotransferase) domain 1"/>
    <property type="match status" value="1"/>
</dbReference>
<feature type="transmembrane region" description="Helical" evidence="13">
    <location>
        <begin position="609"/>
        <end position="634"/>
    </location>
</feature>
<keyword evidence="10 13" id="KW-0472">Membrane</keyword>
<keyword evidence="8" id="KW-0067">ATP-binding</keyword>
<keyword evidence="5" id="KW-0732">Signal</keyword>
<keyword evidence="6" id="KW-0677">Repeat</keyword>
<feature type="domain" description="Protein kinase" evidence="14">
    <location>
        <begin position="688"/>
        <end position="967"/>
    </location>
</feature>
<dbReference type="Gene3D" id="3.80.10.10">
    <property type="entry name" value="Ribonuclease Inhibitor"/>
    <property type="match status" value="3"/>
</dbReference>
<dbReference type="FunFam" id="3.80.10.10:FF:000383">
    <property type="entry name" value="Leucine-rich repeat receptor protein kinase EMS1"/>
    <property type="match status" value="1"/>
</dbReference>
<keyword evidence="9 13" id="KW-1133">Transmembrane helix</keyword>
<dbReference type="PANTHER" id="PTHR48056">
    <property type="entry name" value="LRR RECEPTOR-LIKE SERINE/THREONINE-PROTEIN KINASE-RELATED"/>
    <property type="match status" value="1"/>
</dbReference>
<evidence type="ECO:0000313" key="16">
    <source>
        <dbReference type="Proteomes" id="UP001154282"/>
    </source>
</evidence>
<dbReference type="SUPFAM" id="SSF52058">
    <property type="entry name" value="L domain-like"/>
    <property type="match status" value="1"/>
</dbReference>